<dbReference type="EMBL" id="LAZR01012562">
    <property type="protein sequence ID" value="KKM26187.1"/>
    <property type="molecule type" value="Genomic_DNA"/>
</dbReference>
<organism evidence="1">
    <name type="scientific">marine sediment metagenome</name>
    <dbReference type="NCBI Taxonomy" id="412755"/>
    <lineage>
        <taxon>unclassified sequences</taxon>
        <taxon>metagenomes</taxon>
        <taxon>ecological metagenomes</taxon>
    </lineage>
</organism>
<proteinExistence type="predicted"/>
<accession>A0A0F9IFD4</accession>
<reference evidence="1" key="1">
    <citation type="journal article" date="2015" name="Nature">
        <title>Complex archaea that bridge the gap between prokaryotes and eukaryotes.</title>
        <authorList>
            <person name="Spang A."/>
            <person name="Saw J.H."/>
            <person name="Jorgensen S.L."/>
            <person name="Zaremba-Niedzwiedzka K."/>
            <person name="Martijn J."/>
            <person name="Lind A.E."/>
            <person name="van Eijk R."/>
            <person name="Schleper C."/>
            <person name="Guy L."/>
            <person name="Ettema T.J."/>
        </authorList>
    </citation>
    <scope>NUCLEOTIDE SEQUENCE</scope>
</reference>
<evidence type="ECO:0000313" key="1">
    <source>
        <dbReference type="EMBL" id="KKM26187.1"/>
    </source>
</evidence>
<gene>
    <name evidence="1" type="ORF">LCGC14_1587290</name>
</gene>
<comment type="caution">
    <text evidence="1">The sequence shown here is derived from an EMBL/GenBank/DDBJ whole genome shotgun (WGS) entry which is preliminary data.</text>
</comment>
<protein>
    <submittedName>
        <fullName evidence="1">Uncharacterized protein</fullName>
    </submittedName>
</protein>
<name>A0A0F9IFD4_9ZZZZ</name>
<dbReference type="AlphaFoldDB" id="A0A0F9IFD4"/>
<sequence length="106" mass="11347">MAGSSSARLALLPTRLSSRISGPALDMRGWIENAAFGAALYVSSGRRGARRDLGWKFHDARFDEFQMAEQFFLHVAQLSIVLRGKVAGPATALTVCCYAAPEGTGS</sequence>